<evidence type="ECO:0000313" key="2">
    <source>
        <dbReference type="EMBL" id="QDQ43236.1"/>
    </source>
</evidence>
<gene>
    <name evidence="2" type="ORF">kam1_2027</name>
</gene>
<dbReference type="EMBL" id="CP037899">
    <property type="protein sequence ID" value="QDQ43236.1"/>
    <property type="molecule type" value="Genomic_DNA"/>
</dbReference>
<dbReference type="Pfam" id="PF01965">
    <property type="entry name" value="DJ-1_PfpI"/>
    <property type="match status" value="1"/>
</dbReference>
<accession>A0A516TPR7</accession>
<protein>
    <submittedName>
        <fullName evidence="2">4-methyl-5(B-hydroxyethyl)-thiazole monophosphate biosynthesis</fullName>
    </submittedName>
</protein>
<dbReference type="SUPFAM" id="SSF52317">
    <property type="entry name" value="Class I glutamine amidotransferase-like"/>
    <property type="match status" value="1"/>
</dbReference>
<proteinExistence type="predicted"/>
<dbReference type="Gene3D" id="3.40.50.880">
    <property type="match status" value="1"/>
</dbReference>
<dbReference type="PANTHER" id="PTHR48094">
    <property type="entry name" value="PROTEIN/NUCLEIC ACID DEGLYCASE DJ-1-RELATED"/>
    <property type="match status" value="1"/>
</dbReference>
<feature type="domain" description="DJ-1/PfpI" evidence="1">
    <location>
        <begin position="3"/>
        <end position="166"/>
    </location>
</feature>
<dbReference type="CDD" id="cd03135">
    <property type="entry name" value="GATase1_DJ-1"/>
    <property type="match status" value="1"/>
</dbReference>
<evidence type="ECO:0000313" key="3">
    <source>
        <dbReference type="Proteomes" id="UP000315925"/>
    </source>
</evidence>
<dbReference type="AlphaFoldDB" id="A0A516TPR7"/>
<name>A0A516TPR7_9BACT</name>
<dbReference type="Proteomes" id="UP000315925">
    <property type="component" value="Chromosome"/>
</dbReference>
<dbReference type="InterPro" id="IPR029062">
    <property type="entry name" value="Class_I_gatase-like"/>
</dbReference>
<dbReference type="NCBIfam" id="TIGR01383">
    <property type="entry name" value="not_thiJ"/>
    <property type="match status" value="1"/>
</dbReference>
<dbReference type="PANTHER" id="PTHR48094:SF12">
    <property type="entry name" value="PARKINSON DISEASE PROTEIN 7 HOMOLOG"/>
    <property type="match status" value="1"/>
</dbReference>
<dbReference type="KEGG" id="mkc:kam1_2027"/>
<organism evidence="2 3">
    <name type="scientific">Methylacidiphilum kamchatkense Kam1</name>
    <dbReference type="NCBI Taxonomy" id="1202785"/>
    <lineage>
        <taxon>Bacteria</taxon>
        <taxon>Pseudomonadati</taxon>
        <taxon>Verrucomicrobiota</taxon>
        <taxon>Methylacidiphilae</taxon>
        <taxon>Methylacidiphilales</taxon>
        <taxon>Methylacidiphilaceae</taxon>
        <taxon>Methylacidiphilum (ex Ratnadevi et al. 2023)</taxon>
    </lineage>
</organism>
<reference evidence="3" key="1">
    <citation type="submission" date="2019-03" db="EMBL/GenBank/DDBJ databases">
        <title>Complete genome of Methylacidiphilum kamchatkense Kam1.</title>
        <authorList>
            <person name="Kruse T."/>
            <person name="Murarilal Ratnadevi C."/>
            <person name="Erikstad H.-A."/>
            <person name="Birkeland N.-K."/>
        </authorList>
    </citation>
    <scope>NUCLEOTIDE SEQUENCE [LARGE SCALE GENOMIC DNA]</scope>
    <source>
        <strain evidence="3">kam1</strain>
    </source>
</reference>
<dbReference type="STRING" id="1202785.A946_05865"/>
<dbReference type="GO" id="GO:0005737">
    <property type="term" value="C:cytoplasm"/>
    <property type="evidence" value="ECO:0007669"/>
    <property type="project" value="TreeGrafter"/>
</dbReference>
<dbReference type="RefSeq" id="WP_052250474.1">
    <property type="nucleotide sequence ID" value="NZ_CP037899.1"/>
</dbReference>
<evidence type="ECO:0000259" key="1">
    <source>
        <dbReference type="Pfam" id="PF01965"/>
    </source>
</evidence>
<dbReference type="OrthoDB" id="9800516at2"/>
<dbReference type="InterPro" id="IPR006287">
    <property type="entry name" value="DJ-1"/>
</dbReference>
<dbReference type="InterPro" id="IPR002818">
    <property type="entry name" value="DJ-1/PfpI"/>
</dbReference>
<dbReference type="InterPro" id="IPR050325">
    <property type="entry name" value="Prot/Nucl_acid_deglycase"/>
</dbReference>
<sequence length="193" mass="20971">MIKRALVILAPGFEEIEAVVPIDLLRRAKIEVVVAGILPGVITGSRKIRIIPDYDLGDVLEEHFDCIILPGGAEGAENLKKDIRIKELLERQILKGGWVAAICAAPGCLINFGLFPSNKFTCHPSIKAEIPLSRLEENSSVVVDGNLITGRAAGSAIEFAFEIIRQLVGEEAVMEVNRSFLSSLPMLGSIRKE</sequence>